<accession>A0A448XA68</accession>
<proteinExistence type="predicted"/>
<protein>
    <submittedName>
        <fullName evidence="1">Uncharacterized protein</fullName>
    </submittedName>
</protein>
<reference evidence="1" key="1">
    <citation type="submission" date="2018-11" db="EMBL/GenBank/DDBJ databases">
        <authorList>
            <consortium name="Pathogen Informatics"/>
        </authorList>
    </citation>
    <scope>NUCLEOTIDE SEQUENCE</scope>
</reference>
<dbReference type="EMBL" id="CAAALY010129201">
    <property type="protein sequence ID" value="VEL32010.1"/>
    <property type="molecule type" value="Genomic_DNA"/>
</dbReference>
<evidence type="ECO:0000313" key="2">
    <source>
        <dbReference type="Proteomes" id="UP000784294"/>
    </source>
</evidence>
<evidence type="ECO:0000313" key="1">
    <source>
        <dbReference type="EMBL" id="VEL32010.1"/>
    </source>
</evidence>
<sequence length="109" mass="11903">MCKHTCYSQHPLNTPTNTHTHTLTGAHKHTLTTSLCVPSLGGAGLQYRIGEIPTSRQSFAPRGRWSVSSCSPFTRAALSSSQDSAKVRPVPSNHCQHHGMELMPIRARV</sequence>
<gene>
    <name evidence="1" type="ORF">PXEA_LOCUS25450</name>
</gene>
<organism evidence="1 2">
    <name type="scientific">Protopolystoma xenopodis</name>
    <dbReference type="NCBI Taxonomy" id="117903"/>
    <lineage>
        <taxon>Eukaryota</taxon>
        <taxon>Metazoa</taxon>
        <taxon>Spiralia</taxon>
        <taxon>Lophotrochozoa</taxon>
        <taxon>Platyhelminthes</taxon>
        <taxon>Monogenea</taxon>
        <taxon>Polyopisthocotylea</taxon>
        <taxon>Polystomatidea</taxon>
        <taxon>Polystomatidae</taxon>
        <taxon>Protopolystoma</taxon>
    </lineage>
</organism>
<comment type="caution">
    <text evidence="1">The sequence shown here is derived from an EMBL/GenBank/DDBJ whole genome shotgun (WGS) entry which is preliminary data.</text>
</comment>
<keyword evidence="2" id="KW-1185">Reference proteome</keyword>
<dbReference type="Proteomes" id="UP000784294">
    <property type="component" value="Unassembled WGS sequence"/>
</dbReference>
<dbReference type="AlphaFoldDB" id="A0A448XA68"/>
<name>A0A448XA68_9PLAT</name>